<reference evidence="4" key="2">
    <citation type="submission" date="2021-04" db="EMBL/GenBank/DDBJ databases">
        <authorList>
            <person name="Liu J."/>
        </authorList>
    </citation>
    <scope>NUCLEOTIDE SEQUENCE</scope>
    <source>
        <strain evidence="4">BAD-6</strain>
    </source>
</reference>
<protein>
    <submittedName>
        <fullName evidence="4">Aspartate aminotransferase family protein</fullName>
    </submittedName>
</protein>
<dbReference type="AlphaFoldDB" id="A0A8J7W425"/>
<comment type="caution">
    <text evidence="4">The sequence shown here is derived from an EMBL/GenBank/DDBJ whole genome shotgun (WGS) entry which is preliminary data.</text>
</comment>
<dbReference type="GO" id="GO:0008483">
    <property type="term" value="F:transaminase activity"/>
    <property type="evidence" value="ECO:0007669"/>
    <property type="project" value="UniProtKB-KW"/>
</dbReference>
<dbReference type="GO" id="GO:0030170">
    <property type="term" value="F:pyridoxal phosphate binding"/>
    <property type="evidence" value="ECO:0007669"/>
    <property type="project" value="InterPro"/>
</dbReference>
<name>A0A8J7W425_9FIRM</name>
<dbReference type="SUPFAM" id="SSF53383">
    <property type="entry name" value="PLP-dependent transferases"/>
    <property type="match status" value="1"/>
</dbReference>
<organism evidence="4 5">
    <name type="scientific">Sinanaerobacter chloroacetimidivorans</name>
    <dbReference type="NCBI Taxonomy" id="2818044"/>
    <lineage>
        <taxon>Bacteria</taxon>
        <taxon>Bacillati</taxon>
        <taxon>Bacillota</taxon>
        <taxon>Clostridia</taxon>
        <taxon>Peptostreptococcales</taxon>
        <taxon>Anaerovoracaceae</taxon>
        <taxon>Sinanaerobacter</taxon>
    </lineage>
</organism>
<comment type="similarity">
    <text evidence="3">Belongs to the class-III pyridoxal-phosphate-dependent aminotransferase family.</text>
</comment>
<dbReference type="InterPro" id="IPR015422">
    <property type="entry name" value="PyrdxlP-dep_Trfase_small"/>
</dbReference>
<sequence length="451" mass="49748">MINREKLKIQYQKEMELFEGTHPKSKELFERAKGSLLQGVPMNWMVKWAGSYPVFVANAKGAHFQDVDGNDYIDFCLGDTGSMIGHAPEAAVKAITDYVKQGTTFMLPTEDAAWNGEELSRRFGMKYWQFSTSATDANRFALRLARQVTKKPMIIAYNWCYHGTVDETVAIMSEDGKTVAKPGNLGPQVDPGLTTRIIEWNDIPALEAALKVGDVAAVLAEPVMTNCGIVHPEPGYHDALRELTKKYGAILIIDETHTICTGVGGYTKAYNLKPDIVVVGKTIAAGIPAAAYGFSEELGAKVAAEIPYELCDIGGIGGTLAANALSMHAMKATLSEILTEEFYARNIPLATRFNEGVQSVINEFNLPWNTTQLGCRTEYWFRKEPARNGGEAEAAVDFELDQYMHLASLNRGILMTPFHNMALIAAATTEDDIDKHTRVFREIVMNILDSF</sequence>
<evidence type="ECO:0000313" key="4">
    <source>
        <dbReference type="EMBL" id="MBR0598758.1"/>
    </source>
</evidence>
<keyword evidence="5" id="KW-1185">Reference proteome</keyword>
<dbReference type="InterPro" id="IPR015421">
    <property type="entry name" value="PyrdxlP-dep_Trfase_major"/>
</dbReference>
<dbReference type="InterPro" id="IPR015424">
    <property type="entry name" value="PyrdxlP-dep_Trfase"/>
</dbReference>
<reference evidence="4" key="1">
    <citation type="submission" date="2021-04" db="EMBL/GenBank/DDBJ databases">
        <title>Sinoanaerobacter chloroacetimidivorans sp. nov., an obligate anaerobic bacterium isolated from anaerobic sludge.</title>
        <authorList>
            <person name="Bao Y."/>
        </authorList>
    </citation>
    <scope>NUCLEOTIDE SEQUENCE</scope>
    <source>
        <strain evidence="4">BAD-6</strain>
    </source>
</reference>
<dbReference type="Pfam" id="PF00202">
    <property type="entry name" value="Aminotran_3"/>
    <property type="match status" value="1"/>
</dbReference>
<dbReference type="PANTHER" id="PTHR43713:SF3">
    <property type="entry name" value="GLUTAMATE-1-SEMIALDEHYDE 2,1-AMINOMUTASE 1, CHLOROPLASTIC-RELATED"/>
    <property type="match status" value="1"/>
</dbReference>
<dbReference type="Proteomes" id="UP000675664">
    <property type="component" value="Unassembled WGS sequence"/>
</dbReference>
<accession>A0A8J7W425</accession>
<evidence type="ECO:0000256" key="2">
    <source>
        <dbReference type="ARBA" id="ARBA00022898"/>
    </source>
</evidence>
<dbReference type="NCBIfam" id="NF005453">
    <property type="entry name" value="PRK07046.1"/>
    <property type="match status" value="1"/>
</dbReference>
<keyword evidence="4" id="KW-0808">Transferase</keyword>
<comment type="cofactor">
    <cofactor evidence="1">
        <name>pyridoxal 5'-phosphate</name>
        <dbReference type="ChEBI" id="CHEBI:597326"/>
    </cofactor>
</comment>
<evidence type="ECO:0000256" key="3">
    <source>
        <dbReference type="RuleBase" id="RU003560"/>
    </source>
</evidence>
<dbReference type="EMBL" id="JAGSND010000008">
    <property type="protein sequence ID" value="MBR0598758.1"/>
    <property type="molecule type" value="Genomic_DNA"/>
</dbReference>
<proteinExistence type="inferred from homology"/>
<dbReference type="InterPro" id="IPR005814">
    <property type="entry name" value="Aminotrans_3"/>
</dbReference>
<evidence type="ECO:0000313" key="5">
    <source>
        <dbReference type="Proteomes" id="UP000675664"/>
    </source>
</evidence>
<keyword evidence="2 3" id="KW-0663">Pyridoxal phosphate</keyword>
<dbReference type="RefSeq" id="WP_227018885.1">
    <property type="nucleotide sequence ID" value="NZ_JAGSND010000008.1"/>
</dbReference>
<dbReference type="Gene3D" id="3.40.640.10">
    <property type="entry name" value="Type I PLP-dependent aspartate aminotransferase-like (Major domain)"/>
    <property type="match status" value="1"/>
</dbReference>
<evidence type="ECO:0000256" key="1">
    <source>
        <dbReference type="ARBA" id="ARBA00001933"/>
    </source>
</evidence>
<dbReference type="PANTHER" id="PTHR43713">
    <property type="entry name" value="GLUTAMATE-1-SEMIALDEHYDE 2,1-AMINOMUTASE"/>
    <property type="match status" value="1"/>
</dbReference>
<gene>
    <name evidence="4" type="ORF">KCX82_12780</name>
</gene>
<keyword evidence="4" id="KW-0032">Aminotransferase</keyword>
<dbReference type="Gene3D" id="3.90.1150.10">
    <property type="entry name" value="Aspartate Aminotransferase, domain 1"/>
    <property type="match status" value="1"/>
</dbReference>